<dbReference type="InterPro" id="IPR027473">
    <property type="entry name" value="L-asparaginase_C"/>
</dbReference>
<dbReference type="PANTHER" id="PTHR11707:SF28">
    <property type="entry name" value="60 KDA LYSOPHOSPHOLIPASE"/>
    <property type="match status" value="1"/>
</dbReference>
<dbReference type="InterPro" id="IPR040919">
    <property type="entry name" value="Asparaginase_C"/>
</dbReference>
<dbReference type="Pfam" id="PF17763">
    <property type="entry name" value="Asparaginase_C"/>
    <property type="match status" value="1"/>
</dbReference>
<dbReference type="InterPro" id="IPR036152">
    <property type="entry name" value="Asp/glu_Ase-like_sf"/>
</dbReference>
<dbReference type="PIRSF" id="PIRSF500176">
    <property type="entry name" value="L_ASNase"/>
    <property type="match status" value="1"/>
</dbReference>
<name>X1AW53_9ZZZZ</name>
<dbReference type="PANTHER" id="PTHR11707">
    <property type="entry name" value="L-ASPARAGINASE"/>
    <property type="match status" value="1"/>
</dbReference>
<dbReference type="PROSITE" id="PS51732">
    <property type="entry name" value="ASN_GLN_ASE_3"/>
    <property type="match status" value="1"/>
</dbReference>
<organism evidence="2">
    <name type="scientific">marine sediment metagenome</name>
    <dbReference type="NCBI Taxonomy" id="412755"/>
    <lineage>
        <taxon>unclassified sequences</taxon>
        <taxon>metagenomes</taxon>
        <taxon>ecological metagenomes</taxon>
    </lineage>
</organism>
<dbReference type="EMBL" id="BART01006461">
    <property type="protein sequence ID" value="GAG64006.1"/>
    <property type="molecule type" value="Genomic_DNA"/>
</dbReference>
<gene>
    <name evidence="2" type="ORF">S01H4_14743</name>
</gene>
<feature type="domain" description="Asparaginase/glutaminase C-terminal" evidence="1">
    <location>
        <begin position="2"/>
        <end position="59"/>
    </location>
</feature>
<dbReference type="AlphaFoldDB" id="X1AW53"/>
<dbReference type="Gene3D" id="3.40.50.40">
    <property type="match status" value="1"/>
</dbReference>
<dbReference type="PIRSF" id="PIRSF001220">
    <property type="entry name" value="L-ASNase_gatD"/>
    <property type="match status" value="1"/>
</dbReference>
<sequence length="79" mass="8841">MMTTQCLRGFVGMNVYERGRELLAVGVIPGGPLLPETAFVKLAYVLGKEKDPERITQLMQSDIVGEMITRETLTSYVYD</sequence>
<dbReference type="SUPFAM" id="SSF53774">
    <property type="entry name" value="Glutaminase/Asparaginase"/>
    <property type="match status" value="1"/>
</dbReference>
<evidence type="ECO:0000313" key="2">
    <source>
        <dbReference type="EMBL" id="GAG64006.1"/>
    </source>
</evidence>
<comment type="caution">
    <text evidence="2">The sequence shown here is derived from an EMBL/GenBank/DDBJ whole genome shotgun (WGS) entry which is preliminary data.</text>
</comment>
<dbReference type="InterPro" id="IPR006034">
    <property type="entry name" value="Asparaginase/glutaminase-like"/>
</dbReference>
<evidence type="ECO:0000259" key="1">
    <source>
        <dbReference type="Pfam" id="PF17763"/>
    </source>
</evidence>
<reference evidence="2" key="1">
    <citation type="journal article" date="2014" name="Front. Microbiol.">
        <title>High frequency of phylogenetically diverse reductive dehalogenase-homologous genes in deep subseafloor sedimentary metagenomes.</title>
        <authorList>
            <person name="Kawai M."/>
            <person name="Futagami T."/>
            <person name="Toyoda A."/>
            <person name="Takaki Y."/>
            <person name="Nishi S."/>
            <person name="Hori S."/>
            <person name="Arai W."/>
            <person name="Tsubouchi T."/>
            <person name="Morono Y."/>
            <person name="Uchiyama I."/>
            <person name="Ito T."/>
            <person name="Fujiyama A."/>
            <person name="Inagaki F."/>
            <person name="Takami H."/>
        </authorList>
    </citation>
    <scope>NUCLEOTIDE SEQUENCE</scope>
    <source>
        <strain evidence="2">Expedition CK06-06</strain>
    </source>
</reference>
<protein>
    <recommendedName>
        <fullName evidence="1">Asparaginase/glutaminase C-terminal domain-containing protein</fullName>
    </recommendedName>
</protein>
<proteinExistence type="predicted"/>
<accession>X1AW53</accession>